<dbReference type="AlphaFoldDB" id="A0A0F8YLR3"/>
<sequence>MVRDVNLQLITGSTEMSGTGAKGSVVDPEGGFYALVSMLLGTCTGTTVVVDVAIEASIDGGSTYFHIGQFPSLDESDDDIEISRVVWVPKPDSSNVVTKVRLNTVGSSGSSPVVPVTQAFLEPLVSLGGPGIDLELTQGVEKLV</sequence>
<dbReference type="EMBL" id="LAZR01052726">
    <property type="protein sequence ID" value="KKK82323.1"/>
    <property type="molecule type" value="Genomic_DNA"/>
</dbReference>
<proteinExistence type="predicted"/>
<protein>
    <submittedName>
        <fullName evidence="1">Uncharacterized protein</fullName>
    </submittedName>
</protein>
<organism evidence="1">
    <name type="scientific">marine sediment metagenome</name>
    <dbReference type="NCBI Taxonomy" id="412755"/>
    <lineage>
        <taxon>unclassified sequences</taxon>
        <taxon>metagenomes</taxon>
        <taxon>ecological metagenomes</taxon>
    </lineage>
</organism>
<name>A0A0F8YLR3_9ZZZZ</name>
<evidence type="ECO:0000313" key="1">
    <source>
        <dbReference type="EMBL" id="KKK82323.1"/>
    </source>
</evidence>
<comment type="caution">
    <text evidence="1">The sequence shown here is derived from an EMBL/GenBank/DDBJ whole genome shotgun (WGS) entry which is preliminary data.</text>
</comment>
<reference evidence="1" key="1">
    <citation type="journal article" date="2015" name="Nature">
        <title>Complex archaea that bridge the gap between prokaryotes and eukaryotes.</title>
        <authorList>
            <person name="Spang A."/>
            <person name="Saw J.H."/>
            <person name="Jorgensen S.L."/>
            <person name="Zaremba-Niedzwiedzka K."/>
            <person name="Martijn J."/>
            <person name="Lind A.E."/>
            <person name="van Eijk R."/>
            <person name="Schleper C."/>
            <person name="Guy L."/>
            <person name="Ettema T.J."/>
        </authorList>
    </citation>
    <scope>NUCLEOTIDE SEQUENCE</scope>
</reference>
<accession>A0A0F8YLR3</accession>
<gene>
    <name evidence="1" type="ORF">LCGC14_2804540</name>
</gene>